<evidence type="ECO:0000313" key="13">
    <source>
        <dbReference type="Proteomes" id="UP000244932"/>
    </source>
</evidence>
<dbReference type="OrthoDB" id="19906at2"/>
<evidence type="ECO:0000256" key="6">
    <source>
        <dbReference type="ARBA" id="ARBA00022989"/>
    </source>
</evidence>
<keyword evidence="10" id="KW-0275">Fatty acid biosynthesis</keyword>
<dbReference type="PANTHER" id="PTHR11351:SF31">
    <property type="entry name" value="DESATURASE 1, ISOFORM A-RELATED"/>
    <property type="match status" value="1"/>
</dbReference>
<dbReference type="GO" id="GO:0006633">
    <property type="term" value="P:fatty acid biosynthetic process"/>
    <property type="evidence" value="ECO:0007669"/>
    <property type="project" value="UniProtKB-KW"/>
</dbReference>
<evidence type="ECO:0000313" key="12">
    <source>
        <dbReference type="EMBL" id="SPF30890.1"/>
    </source>
</evidence>
<gene>
    <name evidence="12" type="ORF">POI8812_03235</name>
</gene>
<keyword evidence="9 11" id="KW-0472">Membrane</keyword>
<feature type="transmembrane region" description="Helical" evidence="11">
    <location>
        <begin position="34"/>
        <end position="51"/>
    </location>
</feature>
<evidence type="ECO:0008006" key="14">
    <source>
        <dbReference type="Google" id="ProtNLM"/>
    </source>
</evidence>
<dbReference type="GO" id="GO:0016020">
    <property type="term" value="C:membrane"/>
    <property type="evidence" value="ECO:0007669"/>
    <property type="project" value="UniProtKB-SubCell"/>
</dbReference>
<evidence type="ECO:0000256" key="11">
    <source>
        <dbReference type="SAM" id="Phobius"/>
    </source>
</evidence>
<evidence type="ECO:0000256" key="8">
    <source>
        <dbReference type="ARBA" id="ARBA00023098"/>
    </source>
</evidence>
<dbReference type="EMBL" id="OMKW01000004">
    <property type="protein sequence ID" value="SPF30890.1"/>
    <property type="molecule type" value="Genomic_DNA"/>
</dbReference>
<comment type="similarity">
    <text evidence="2">Belongs to the fatty acid desaturase type 2 family.</text>
</comment>
<feature type="transmembrane region" description="Helical" evidence="11">
    <location>
        <begin position="93"/>
        <end position="111"/>
    </location>
</feature>
<evidence type="ECO:0000256" key="10">
    <source>
        <dbReference type="ARBA" id="ARBA00023160"/>
    </source>
</evidence>
<dbReference type="PANTHER" id="PTHR11351">
    <property type="entry name" value="ACYL-COA DESATURASE"/>
    <property type="match status" value="1"/>
</dbReference>
<name>A0A2R8AFN4_9RHOB</name>
<evidence type="ECO:0000256" key="1">
    <source>
        <dbReference type="ARBA" id="ARBA00004141"/>
    </source>
</evidence>
<dbReference type="RefSeq" id="WP_108783581.1">
    <property type="nucleotide sequence ID" value="NZ_OMKW01000004.1"/>
</dbReference>
<comment type="subcellular location">
    <subcellularLocation>
        <location evidence="1">Membrane</location>
        <topology evidence="1">Multi-pass membrane protein</topology>
    </subcellularLocation>
</comment>
<sequence length="307" mass="34340">MDHISAKLVSTDRFTVTAQTNNLNGQIIFEPIKAFWLVMHGVFGAIGLFVYPSPGALAVFVVLTTVTICAGHSVGMHRLLIHRSFKTSRPIEYGLVWLGTLVGMAGPIGMIRTHDLRDWHQRQTTCPKHPAHDAGILKDAWWQLCCELRLTSPPEFHLEERIKRDRFYTFVERYWMAQQLPLAAALFTVGGLGWVLWGCSLRIFVSLVGHWAVGHFAHRQGKRGWIVQGLPVQGYNLPGLGLITFGENWHGNHHAFPHSAQLGVEPGQTDPGFTFIKTLARFSLAWDIKHPGSEAARSGLRRAGTEK</sequence>
<keyword evidence="4 11" id="KW-0812">Transmembrane</keyword>
<dbReference type="AlphaFoldDB" id="A0A2R8AFN4"/>
<keyword evidence="3" id="KW-0444">Lipid biosynthesis</keyword>
<accession>A0A2R8AFN4</accession>
<keyword evidence="6 11" id="KW-1133">Transmembrane helix</keyword>
<dbReference type="Proteomes" id="UP000244932">
    <property type="component" value="Unassembled WGS sequence"/>
</dbReference>
<dbReference type="GO" id="GO:0016717">
    <property type="term" value="F:oxidoreductase activity, acting on paired donors, with oxidation of a pair of donors resulting in the reduction of molecular oxygen to two molecules of water"/>
    <property type="evidence" value="ECO:0007669"/>
    <property type="project" value="InterPro"/>
</dbReference>
<evidence type="ECO:0000256" key="3">
    <source>
        <dbReference type="ARBA" id="ARBA00022516"/>
    </source>
</evidence>
<reference evidence="12 13" key="1">
    <citation type="submission" date="2018-03" db="EMBL/GenBank/DDBJ databases">
        <authorList>
            <person name="Keele B.F."/>
        </authorList>
    </citation>
    <scope>NUCLEOTIDE SEQUENCE [LARGE SCALE GENOMIC DNA]</scope>
    <source>
        <strain evidence="12 13">CeCT 8812</strain>
    </source>
</reference>
<evidence type="ECO:0000256" key="7">
    <source>
        <dbReference type="ARBA" id="ARBA00023002"/>
    </source>
</evidence>
<feature type="transmembrane region" description="Helical" evidence="11">
    <location>
        <begin position="57"/>
        <end position="81"/>
    </location>
</feature>
<evidence type="ECO:0000256" key="9">
    <source>
        <dbReference type="ARBA" id="ARBA00023136"/>
    </source>
</evidence>
<protein>
    <recommendedName>
        <fullName evidence="14">Fatty acid desaturase domain-containing protein</fullName>
    </recommendedName>
</protein>
<keyword evidence="13" id="KW-1185">Reference proteome</keyword>
<evidence type="ECO:0000256" key="4">
    <source>
        <dbReference type="ARBA" id="ARBA00022692"/>
    </source>
</evidence>
<proteinExistence type="inferred from homology"/>
<evidence type="ECO:0000256" key="2">
    <source>
        <dbReference type="ARBA" id="ARBA00008749"/>
    </source>
</evidence>
<keyword evidence="8" id="KW-0443">Lipid metabolism</keyword>
<keyword evidence="7" id="KW-0560">Oxidoreductase</keyword>
<evidence type="ECO:0000256" key="5">
    <source>
        <dbReference type="ARBA" id="ARBA00022832"/>
    </source>
</evidence>
<keyword evidence="5" id="KW-0276">Fatty acid metabolism</keyword>
<dbReference type="CDD" id="cd03505">
    <property type="entry name" value="Delta9-FADS-like"/>
    <property type="match status" value="1"/>
</dbReference>
<dbReference type="InterPro" id="IPR015876">
    <property type="entry name" value="Acyl-CoA_DS"/>
</dbReference>
<feature type="transmembrane region" description="Helical" evidence="11">
    <location>
        <begin position="182"/>
        <end position="213"/>
    </location>
</feature>
<organism evidence="12 13">
    <name type="scientific">Pontivivens insulae</name>
    <dbReference type="NCBI Taxonomy" id="1639689"/>
    <lineage>
        <taxon>Bacteria</taxon>
        <taxon>Pseudomonadati</taxon>
        <taxon>Pseudomonadota</taxon>
        <taxon>Alphaproteobacteria</taxon>
        <taxon>Rhodobacterales</taxon>
        <taxon>Paracoccaceae</taxon>
        <taxon>Pontivivens</taxon>
    </lineage>
</organism>